<dbReference type="PROSITE" id="PS00661">
    <property type="entry name" value="FERM_2"/>
    <property type="match status" value="1"/>
</dbReference>
<reference evidence="8" key="2">
    <citation type="submission" date="2025-08" db="UniProtKB">
        <authorList>
            <consortium name="Ensembl"/>
        </authorList>
    </citation>
    <scope>IDENTIFICATION</scope>
</reference>
<dbReference type="AlphaFoldDB" id="A0AAQ4S9H5"/>
<dbReference type="SUPFAM" id="SSF50729">
    <property type="entry name" value="PH domain-like"/>
    <property type="match status" value="1"/>
</dbReference>
<feature type="domain" description="FERM" evidence="7">
    <location>
        <begin position="90"/>
        <end position="371"/>
    </location>
</feature>
<dbReference type="InterPro" id="IPR014352">
    <property type="entry name" value="FERM/acyl-CoA-bd_prot_sf"/>
</dbReference>
<dbReference type="Proteomes" id="UP000007635">
    <property type="component" value="Chromosome III"/>
</dbReference>
<dbReference type="GO" id="GO:0003779">
    <property type="term" value="F:actin binding"/>
    <property type="evidence" value="ECO:0007669"/>
    <property type="project" value="UniProtKB-KW"/>
</dbReference>
<protein>
    <recommendedName>
        <fullName evidence="7">FERM domain-containing protein</fullName>
    </recommendedName>
</protein>
<dbReference type="PROSITE" id="PS50057">
    <property type="entry name" value="FERM_3"/>
    <property type="match status" value="1"/>
</dbReference>
<dbReference type="CDD" id="cd14473">
    <property type="entry name" value="FERM_B-lobe"/>
    <property type="match status" value="1"/>
</dbReference>
<dbReference type="GO" id="GO:0031032">
    <property type="term" value="P:actomyosin structure organization"/>
    <property type="evidence" value="ECO:0007669"/>
    <property type="project" value="TreeGrafter"/>
</dbReference>
<keyword evidence="4" id="KW-0009">Actin-binding</keyword>
<dbReference type="InterPro" id="IPR008379">
    <property type="entry name" value="Band_4.1_C"/>
</dbReference>
<dbReference type="Pfam" id="PF00373">
    <property type="entry name" value="FERM_M"/>
    <property type="match status" value="1"/>
</dbReference>
<dbReference type="Gene3D" id="1.20.80.10">
    <property type="match status" value="1"/>
</dbReference>
<dbReference type="Pfam" id="PF05902">
    <property type="entry name" value="4_1_CTD"/>
    <property type="match status" value="1"/>
</dbReference>
<evidence type="ECO:0000313" key="8">
    <source>
        <dbReference type="Ensembl" id="ENSGACP00000071938.1"/>
    </source>
</evidence>
<name>A0AAQ4S9H5_GASAC</name>
<dbReference type="PRINTS" id="PR00935">
    <property type="entry name" value="BAND41"/>
</dbReference>
<dbReference type="InterPro" id="IPR018980">
    <property type="entry name" value="FERM_PH-like_C"/>
</dbReference>
<dbReference type="PRINTS" id="PR00661">
    <property type="entry name" value="ERMFAMILY"/>
</dbReference>
<dbReference type="InterPro" id="IPR011993">
    <property type="entry name" value="PH-like_dom_sf"/>
</dbReference>
<dbReference type="InterPro" id="IPR019749">
    <property type="entry name" value="Band_41_domain"/>
</dbReference>
<comment type="subcellular location">
    <subcellularLocation>
        <location evidence="1">Cytoplasm</location>
        <location evidence="1">Cytoskeleton</location>
    </subcellularLocation>
</comment>
<dbReference type="Gene3D" id="3.10.20.90">
    <property type="entry name" value="Phosphatidylinositol 3-kinase Catalytic Subunit, Chain A, domain 1"/>
    <property type="match status" value="1"/>
</dbReference>
<dbReference type="InterPro" id="IPR019748">
    <property type="entry name" value="FERM_central"/>
</dbReference>
<dbReference type="PROSITE" id="PS00660">
    <property type="entry name" value="FERM_1"/>
    <property type="match status" value="1"/>
</dbReference>
<proteinExistence type="predicted"/>
<evidence type="ECO:0000256" key="2">
    <source>
        <dbReference type="ARBA" id="ARBA00022490"/>
    </source>
</evidence>
<feature type="region of interest" description="Disordered" evidence="6">
    <location>
        <begin position="1"/>
        <end position="79"/>
    </location>
</feature>
<dbReference type="GeneTree" id="ENSGT00940000157047"/>
<feature type="compositionally biased region" description="Low complexity" evidence="6">
    <location>
        <begin position="69"/>
        <end position="79"/>
    </location>
</feature>
<keyword evidence="9" id="KW-1185">Reference proteome</keyword>
<dbReference type="GO" id="GO:0005856">
    <property type="term" value="C:cytoskeleton"/>
    <property type="evidence" value="ECO:0007669"/>
    <property type="project" value="UniProtKB-SubCell"/>
</dbReference>
<dbReference type="GO" id="GO:0030866">
    <property type="term" value="P:cortical actin cytoskeleton organization"/>
    <property type="evidence" value="ECO:0007669"/>
    <property type="project" value="InterPro"/>
</dbReference>
<dbReference type="PANTHER" id="PTHR23280">
    <property type="entry name" value="4.1 G PROTEIN"/>
    <property type="match status" value="1"/>
</dbReference>
<evidence type="ECO:0000256" key="1">
    <source>
        <dbReference type="ARBA" id="ARBA00004245"/>
    </source>
</evidence>
<dbReference type="Pfam" id="PF09379">
    <property type="entry name" value="FERM_N"/>
    <property type="match status" value="1"/>
</dbReference>
<dbReference type="SMART" id="SM01195">
    <property type="entry name" value="FA"/>
    <property type="match status" value="1"/>
</dbReference>
<dbReference type="InterPro" id="IPR018979">
    <property type="entry name" value="FERM_N"/>
</dbReference>
<feature type="compositionally biased region" description="Low complexity" evidence="6">
    <location>
        <begin position="827"/>
        <end position="847"/>
    </location>
</feature>
<evidence type="ECO:0000256" key="6">
    <source>
        <dbReference type="SAM" id="MobiDB-lite"/>
    </source>
</evidence>
<evidence type="ECO:0000256" key="4">
    <source>
        <dbReference type="ARBA" id="ARBA00023203"/>
    </source>
</evidence>
<evidence type="ECO:0000256" key="5">
    <source>
        <dbReference type="ARBA" id="ARBA00023212"/>
    </source>
</evidence>
<dbReference type="InterPro" id="IPR014847">
    <property type="entry name" value="FA"/>
</dbReference>
<evidence type="ECO:0000313" key="9">
    <source>
        <dbReference type="Proteomes" id="UP000007635"/>
    </source>
</evidence>
<dbReference type="CDD" id="cd13184">
    <property type="entry name" value="FERM_C_4_1_family"/>
    <property type="match status" value="1"/>
</dbReference>
<dbReference type="FunFam" id="2.30.29.30:FF:000001">
    <property type="entry name" value="Erythrocyte membrane protein band 4.1"/>
    <property type="match status" value="1"/>
</dbReference>
<feature type="region of interest" description="Disordered" evidence="6">
    <location>
        <begin position="460"/>
        <end position="604"/>
    </location>
</feature>
<dbReference type="FunFam" id="1.20.80.10:FF:000001">
    <property type="entry name" value="Erythrocyte membrane protein band 4.1"/>
    <property type="match status" value="1"/>
</dbReference>
<feature type="region of interest" description="Disordered" evidence="6">
    <location>
        <begin position="691"/>
        <end position="721"/>
    </location>
</feature>
<dbReference type="CTD" id="407981"/>
<dbReference type="InterPro" id="IPR035963">
    <property type="entry name" value="FERM_2"/>
</dbReference>
<dbReference type="GeneID" id="120816196"/>
<keyword evidence="3" id="KW-0597">Phosphoprotein</keyword>
<sequence>MTSESGADSEAKQPRENKETEKEKGKAKAAAAAEPASPQNQPEQFPAAAGHSTPARKEQEQQEVDQVSHRSSISRLSRSPLKGVKKTKIMECKVALLDGSDFTLNLEKRARGHVLFDKICEHLNLLEKDYFGITCRDVENQKNWIDPGKELKKQIRTGPWNFAFNVKFYPPDPAQLTEDITRYYLCLQLRDDVVSGRLPCSFATHTVLGSYAVQSELGDYDPEELGSDYISELRFAPNQTKELEEKVMELHKTYKGMTPAEAEIHFLENAKKLSMYGVDLHHAKDSEGVEIMLGVCSSGLLIYRDRLRINRFAWPKILKISYKRNNFYIKIRPGEFEQFESTIGFKLPNHRAAKRLWKVCVEHHTFFRLVSPESQPKKFLSLGSKFRYSGRTQAQSRRASSMINRLAPLVERSSSKRYNMSLSLDGAPIAENHETPMKDSAAAGAAKILTKGDLITTVTTEKKAEEEKAEQEDAPTDAAETQEPTTPLRHDTKTDSEQTDFAFDGEMTATESDADDDSEMRTQDTSPPEEMLKHQTNISELKRSFLETGESSPGLTEWEKRLSSSPAHSPRGDEAPMIEPLELQDTKDEPPASEETKEEVEPKTTKAAEYLVKYVGDSVATDLASSSGLHGISPSTTMDDDVFMDGTLREVDEVAEREEIKVSPGAVRQEVYQAISDKKGTLIILKEADDKVDAEGKETGAAGEEEEPALRGEAEGGENEAVMGVEIWSPKMEANGVTQIKGTDSPKKAMASWISEVVKTEATEVVGASTKASDAPQPGEEVQTEQSKSGPSQITPPESSTTSLAVSTLGWVPSSEKGPPEPEEKVVVATETEAAPAESTGPTGCDVVEVGTKEVPVVHTETKTITYESAEVETNGDVDPGVLLSAQTITSETTSTTTTTHITKTVKGGISETRIEKRIVITGDTDIDHDQALAQAIKEAKEQHPDMSVTKVVVHKETEITPEEGED</sequence>
<dbReference type="Pfam" id="PF09380">
    <property type="entry name" value="FERM_C"/>
    <property type="match status" value="1"/>
</dbReference>
<feature type="compositionally biased region" description="Polar residues" evidence="6">
    <location>
        <begin position="784"/>
        <end position="806"/>
    </location>
</feature>
<dbReference type="InterPro" id="IPR007477">
    <property type="entry name" value="SAB_dom"/>
</dbReference>
<dbReference type="Pfam" id="PF08736">
    <property type="entry name" value="FA"/>
    <property type="match status" value="1"/>
</dbReference>
<dbReference type="Pfam" id="PF04382">
    <property type="entry name" value="SAB"/>
    <property type="match status" value="1"/>
</dbReference>
<dbReference type="GO" id="GO:0005886">
    <property type="term" value="C:plasma membrane"/>
    <property type="evidence" value="ECO:0007669"/>
    <property type="project" value="TreeGrafter"/>
</dbReference>
<dbReference type="GO" id="GO:0005198">
    <property type="term" value="F:structural molecule activity"/>
    <property type="evidence" value="ECO:0007669"/>
    <property type="project" value="InterPro"/>
</dbReference>
<evidence type="ECO:0000256" key="3">
    <source>
        <dbReference type="ARBA" id="ARBA00022553"/>
    </source>
</evidence>
<dbReference type="Ensembl" id="ENSGACT00000059034.1">
    <property type="protein sequence ID" value="ENSGACP00000071938.1"/>
    <property type="gene ID" value="ENSGACG00000016674.2"/>
</dbReference>
<organism evidence="8 9">
    <name type="scientific">Gasterosteus aculeatus aculeatus</name>
    <name type="common">three-spined stickleback</name>
    <dbReference type="NCBI Taxonomy" id="481459"/>
    <lineage>
        <taxon>Eukaryota</taxon>
        <taxon>Metazoa</taxon>
        <taxon>Chordata</taxon>
        <taxon>Craniata</taxon>
        <taxon>Vertebrata</taxon>
        <taxon>Euteleostomi</taxon>
        <taxon>Actinopterygii</taxon>
        <taxon>Neopterygii</taxon>
        <taxon>Teleostei</taxon>
        <taxon>Neoteleostei</taxon>
        <taxon>Acanthomorphata</taxon>
        <taxon>Eupercaria</taxon>
        <taxon>Perciformes</taxon>
        <taxon>Cottioidei</taxon>
        <taxon>Gasterosteales</taxon>
        <taxon>Gasterosteidae</taxon>
        <taxon>Gasterosteus</taxon>
    </lineage>
</organism>
<dbReference type="SMART" id="SM01196">
    <property type="entry name" value="FERM_C"/>
    <property type="match status" value="1"/>
</dbReference>
<keyword evidence="2" id="KW-0963">Cytoplasm</keyword>
<dbReference type="InterPro" id="IPR029071">
    <property type="entry name" value="Ubiquitin-like_domsf"/>
</dbReference>
<accession>A0AAQ4S9H5</accession>
<feature type="region of interest" description="Disordered" evidence="6">
    <location>
        <begin position="765"/>
        <end position="847"/>
    </location>
</feature>
<dbReference type="SMART" id="SM00295">
    <property type="entry name" value="B41"/>
    <property type="match status" value="1"/>
</dbReference>
<reference evidence="8 9" key="1">
    <citation type="journal article" date="2021" name="G3 (Bethesda)">
        <title>Improved contiguity of the threespine stickleback genome using long-read sequencing.</title>
        <authorList>
            <person name="Nath S."/>
            <person name="Shaw D.E."/>
            <person name="White M.A."/>
        </authorList>
    </citation>
    <scope>NUCLEOTIDE SEQUENCE [LARGE SCALE GENOMIC DNA]</scope>
    <source>
        <strain evidence="8 9">Lake Benthic</strain>
    </source>
</reference>
<dbReference type="PANTHER" id="PTHR23280:SF20">
    <property type="entry name" value="BAND 4.1-LIKE PROTEIN 3"/>
    <property type="match status" value="1"/>
</dbReference>
<dbReference type="InterPro" id="IPR000299">
    <property type="entry name" value="FERM_domain"/>
</dbReference>
<dbReference type="RefSeq" id="XP_040027588.1">
    <property type="nucleotide sequence ID" value="XM_040171654.1"/>
</dbReference>
<keyword evidence="5" id="KW-0206">Cytoskeleton</keyword>
<dbReference type="InterPro" id="IPR019747">
    <property type="entry name" value="FERM_CS"/>
</dbReference>
<dbReference type="SUPFAM" id="SSF54236">
    <property type="entry name" value="Ubiquitin-like"/>
    <property type="match status" value="1"/>
</dbReference>
<reference evidence="8" key="3">
    <citation type="submission" date="2025-09" db="UniProtKB">
        <authorList>
            <consortium name="Ensembl"/>
        </authorList>
    </citation>
    <scope>IDENTIFICATION</scope>
</reference>
<evidence type="ECO:0000259" key="7">
    <source>
        <dbReference type="PROSITE" id="PS50057"/>
    </source>
</evidence>
<dbReference type="SUPFAM" id="SSF47031">
    <property type="entry name" value="Second domain of FERM"/>
    <property type="match status" value="1"/>
</dbReference>
<dbReference type="PIRSF" id="PIRSF002304">
    <property type="entry name" value="Membrane_skeletal_4_1"/>
    <property type="match status" value="1"/>
</dbReference>
<dbReference type="Gene3D" id="2.30.29.30">
    <property type="entry name" value="Pleckstrin-homology domain (PH domain)/Phosphotyrosine-binding domain (PTB)"/>
    <property type="match status" value="1"/>
</dbReference>
<feature type="compositionally biased region" description="Basic and acidic residues" evidence="6">
    <location>
        <begin position="9"/>
        <end position="26"/>
    </location>
</feature>
<dbReference type="InterPro" id="IPR000798">
    <property type="entry name" value="Ez/rad/moesin-like"/>
</dbReference>
<dbReference type="FunFam" id="3.10.20.90:FF:000002">
    <property type="entry name" value="Erythrocyte protein band 4.1-like 3"/>
    <property type="match status" value="1"/>
</dbReference>